<dbReference type="AlphaFoldDB" id="A0AAW5WVC6"/>
<organism evidence="1 2">
    <name type="scientific">Limosilactobacillus vaginalis</name>
    <dbReference type="NCBI Taxonomy" id="1633"/>
    <lineage>
        <taxon>Bacteria</taxon>
        <taxon>Bacillati</taxon>
        <taxon>Bacillota</taxon>
        <taxon>Bacilli</taxon>
        <taxon>Lactobacillales</taxon>
        <taxon>Lactobacillaceae</taxon>
        <taxon>Limosilactobacillus</taxon>
    </lineage>
</organism>
<proteinExistence type="predicted"/>
<dbReference type="Proteomes" id="UP001212401">
    <property type="component" value="Unassembled WGS sequence"/>
</dbReference>
<dbReference type="RefSeq" id="WP_007124993.1">
    <property type="nucleotide sequence ID" value="NZ_CAKMAX010000012.1"/>
</dbReference>
<comment type="caution">
    <text evidence="1">The sequence shown here is derived from an EMBL/GenBank/DDBJ whole genome shotgun (WGS) entry which is preliminary data.</text>
</comment>
<dbReference type="EMBL" id="JAKHPH010000028">
    <property type="protein sequence ID" value="MCZ3668237.1"/>
    <property type="molecule type" value="Genomic_DNA"/>
</dbReference>
<accession>A0AAW5WVC6</accession>
<gene>
    <name evidence="1" type="ORF">L2724_08135</name>
</gene>
<protein>
    <submittedName>
        <fullName evidence="1">Uncharacterized protein</fullName>
    </submittedName>
</protein>
<reference evidence="1" key="1">
    <citation type="submission" date="2022-01" db="EMBL/GenBank/DDBJ databases">
        <title>VMRC isolate genome collection.</title>
        <authorList>
            <person name="France M."/>
            <person name="Rutt L."/>
            <person name="Humphrys M."/>
            <person name="Ravel J."/>
        </authorList>
    </citation>
    <scope>NUCLEOTIDE SEQUENCE</scope>
    <source>
        <strain evidence="1">C0048A1</strain>
    </source>
</reference>
<sequence>MVDRRDHLTPGYSIDQMADELYLALHQLKISHKNVKKKLKIFSGATELGKL</sequence>
<evidence type="ECO:0000313" key="2">
    <source>
        <dbReference type="Proteomes" id="UP001212401"/>
    </source>
</evidence>
<evidence type="ECO:0000313" key="1">
    <source>
        <dbReference type="EMBL" id="MCZ3668237.1"/>
    </source>
</evidence>
<name>A0AAW5WVC6_9LACO</name>